<feature type="transmembrane region" description="Helical" evidence="1">
    <location>
        <begin position="43"/>
        <end position="64"/>
    </location>
</feature>
<dbReference type="EMBL" id="HBUE01099314">
    <property type="protein sequence ID" value="CAG6484471.1"/>
    <property type="molecule type" value="Transcribed_RNA"/>
</dbReference>
<protein>
    <submittedName>
        <fullName evidence="2">(northern house mosquito) hypothetical protein</fullName>
    </submittedName>
</protein>
<reference evidence="2" key="1">
    <citation type="submission" date="2021-05" db="EMBL/GenBank/DDBJ databases">
        <authorList>
            <person name="Alioto T."/>
            <person name="Alioto T."/>
            <person name="Gomez Garrido J."/>
        </authorList>
    </citation>
    <scope>NUCLEOTIDE SEQUENCE</scope>
</reference>
<evidence type="ECO:0000256" key="1">
    <source>
        <dbReference type="SAM" id="Phobius"/>
    </source>
</evidence>
<evidence type="ECO:0000313" key="2">
    <source>
        <dbReference type="EMBL" id="CAG6484470.1"/>
    </source>
</evidence>
<keyword evidence="1" id="KW-1133">Transmembrane helix</keyword>
<name>A0A8D8FVC6_CULPI</name>
<keyword evidence="1" id="KW-0472">Membrane</keyword>
<dbReference type="AlphaFoldDB" id="A0A8D8FVC6"/>
<organism evidence="2">
    <name type="scientific">Culex pipiens</name>
    <name type="common">House mosquito</name>
    <dbReference type="NCBI Taxonomy" id="7175"/>
    <lineage>
        <taxon>Eukaryota</taxon>
        <taxon>Metazoa</taxon>
        <taxon>Ecdysozoa</taxon>
        <taxon>Arthropoda</taxon>
        <taxon>Hexapoda</taxon>
        <taxon>Insecta</taxon>
        <taxon>Pterygota</taxon>
        <taxon>Neoptera</taxon>
        <taxon>Endopterygota</taxon>
        <taxon>Diptera</taxon>
        <taxon>Nematocera</taxon>
        <taxon>Culicoidea</taxon>
        <taxon>Culicidae</taxon>
        <taxon>Culicinae</taxon>
        <taxon>Culicini</taxon>
        <taxon>Culex</taxon>
        <taxon>Culex</taxon>
    </lineage>
</organism>
<sequence length="136" mass="15730">MYVCVLSCAFWQEKKASFNKQLPYSVSVFALNARAHAYARKQFWHILFLIHVVFFLSRTHIFAFEIQLYCILGFEPPCVFISFQLCTPFPVQICGKIGYMFKILTKLLNGCINFGISVEQDSQQKQTEKNNNILTG</sequence>
<accession>A0A8D8FVC6</accession>
<dbReference type="EMBL" id="HBUE01099313">
    <property type="protein sequence ID" value="CAG6484470.1"/>
    <property type="molecule type" value="Transcribed_RNA"/>
</dbReference>
<keyword evidence="1" id="KW-0812">Transmembrane</keyword>
<proteinExistence type="predicted"/>